<dbReference type="SUPFAM" id="SSF63992">
    <property type="entry name" value="Dipeptide transport protein"/>
    <property type="match status" value="1"/>
</dbReference>
<dbReference type="EMBL" id="LJGT01000037">
    <property type="protein sequence ID" value="OEU91702.1"/>
    <property type="molecule type" value="Genomic_DNA"/>
</dbReference>
<keyword evidence="2" id="KW-0862">Zinc</keyword>
<dbReference type="Gene3D" id="3.30.1360.130">
    <property type="entry name" value="Dipeptide transport protein"/>
    <property type="match status" value="1"/>
</dbReference>
<keyword evidence="4" id="KW-1185">Reference proteome</keyword>
<protein>
    <submittedName>
        <fullName evidence="3">Peptide ABC transporter substrate-binding protein</fullName>
    </submittedName>
</protein>
<dbReference type="InterPro" id="IPR007035">
    <property type="entry name" value="Peptidase_M55"/>
</dbReference>
<feature type="binding site" evidence="2">
    <location>
        <position position="105"/>
    </location>
    <ligand>
        <name>Zn(2+)</name>
        <dbReference type="ChEBI" id="CHEBI:29105"/>
        <label>2</label>
    </ligand>
</feature>
<feature type="active site" description="Nucleophile" evidence="1">
    <location>
        <position position="116"/>
    </location>
</feature>
<proteinExistence type="predicted"/>
<sequence length="277" mass="29573">MKILISADMEGATGVTWPGDVLPGTAQWERCRPMFTSDVNAAVTGFFEGGADEVLINEAHWSMRNLLLEQLDDRAQMLTGRHKSLSMVEGVQHGDVDGIAFVGYHTGAGTEGVLAHTYLANSITGVWADGVRASEGLLNALVVEEYGVPVVLVTGDDRTLEDAKGYAPDAFGVAVKDYVSRYAAVCRTPGRTAADIKEAARKATALAVRADPSQPQEHTVELEFDAEHLAGAATVVPGVERTGERRVAYTSPGMYEGIRTFKAVTTIVSAAVEEQYG</sequence>
<dbReference type="STRING" id="933944.AN215_04065"/>
<dbReference type="PATRIC" id="fig|933944.5.peg.1860"/>
<feature type="binding site" evidence="2">
    <location>
        <position position="8"/>
    </location>
    <ligand>
        <name>Zn(2+)</name>
        <dbReference type="ChEBI" id="CHEBI:29105"/>
        <label>2</label>
    </ligand>
</feature>
<reference evidence="3 4" key="1">
    <citation type="journal article" date="2016" name="Front. Microbiol.">
        <title>Comparative Genomics Analysis of Streptomyces Species Reveals Their Adaptation to the Marine Environment and Their Diversity at the Genomic Level.</title>
        <authorList>
            <person name="Tian X."/>
            <person name="Zhang Z."/>
            <person name="Yang T."/>
            <person name="Chen M."/>
            <person name="Li J."/>
            <person name="Chen F."/>
            <person name="Yang J."/>
            <person name="Li W."/>
            <person name="Zhang B."/>
            <person name="Zhang Z."/>
            <person name="Wu J."/>
            <person name="Zhang C."/>
            <person name="Long L."/>
            <person name="Xiao J."/>
        </authorList>
    </citation>
    <scope>NUCLEOTIDE SEQUENCE [LARGE SCALE GENOMIC DNA]</scope>
    <source>
        <strain evidence="3 4">SCSIO 10390</strain>
    </source>
</reference>
<dbReference type="Pfam" id="PF04951">
    <property type="entry name" value="Peptidase_M55"/>
    <property type="match status" value="1"/>
</dbReference>
<feature type="binding site" evidence="2">
    <location>
        <position position="135"/>
    </location>
    <ligand>
        <name>Zn(2+)</name>
        <dbReference type="ChEBI" id="CHEBI:29105"/>
        <label>2</label>
    </ligand>
</feature>
<keyword evidence="2" id="KW-0479">Metal-binding</keyword>
<dbReference type="OrthoDB" id="9785420at2"/>
<dbReference type="CDD" id="cd08663">
    <property type="entry name" value="DAP_dppA_1"/>
    <property type="match status" value="1"/>
</dbReference>
<gene>
    <name evidence="3" type="ORF">AN215_04065</name>
</gene>
<dbReference type="InterPro" id="IPR027476">
    <property type="entry name" value="DppA_N"/>
</dbReference>
<dbReference type="GO" id="GO:0046872">
    <property type="term" value="F:metal ion binding"/>
    <property type="evidence" value="ECO:0007669"/>
    <property type="project" value="UniProtKB-KW"/>
</dbReference>
<dbReference type="InterPro" id="IPR036177">
    <property type="entry name" value="Peptidase_M55_sf"/>
</dbReference>
<feature type="binding site" evidence="2">
    <location>
        <position position="60"/>
    </location>
    <ligand>
        <name>Zn(2+)</name>
        <dbReference type="ChEBI" id="CHEBI:29105"/>
        <label>2</label>
    </ligand>
</feature>
<organism evidence="3 4">
    <name type="scientific">Streptomyces abyssalis</name>
    <dbReference type="NCBI Taxonomy" id="933944"/>
    <lineage>
        <taxon>Bacteria</taxon>
        <taxon>Bacillati</taxon>
        <taxon>Actinomycetota</taxon>
        <taxon>Actinomycetes</taxon>
        <taxon>Kitasatosporales</taxon>
        <taxon>Streptomycetaceae</taxon>
        <taxon>Streptomyces</taxon>
    </lineage>
</organism>
<evidence type="ECO:0000256" key="2">
    <source>
        <dbReference type="PIRSR" id="PIRSR015853-2"/>
    </source>
</evidence>
<dbReference type="PIRSF" id="PIRSF015853">
    <property type="entry name" value="Pep_DppA"/>
    <property type="match status" value="1"/>
</dbReference>
<dbReference type="Gene3D" id="3.40.50.10780">
    <property type="entry name" value="Dipeptide transport protein"/>
    <property type="match status" value="1"/>
</dbReference>
<evidence type="ECO:0000313" key="3">
    <source>
        <dbReference type="EMBL" id="OEU91702.1"/>
    </source>
</evidence>
<comment type="caution">
    <text evidence="3">The sequence shown here is derived from an EMBL/GenBank/DDBJ whole genome shotgun (WGS) entry which is preliminary data.</text>
</comment>
<evidence type="ECO:0000256" key="1">
    <source>
        <dbReference type="PIRSR" id="PIRSR015853-1"/>
    </source>
</evidence>
<feature type="binding site" evidence="2">
    <location>
        <position position="8"/>
    </location>
    <ligand>
        <name>Zn(2+)</name>
        <dbReference type="ChEBI" id="CHEBI:29105"/>
        <label>1</label>
    </ligand>
</feature>
<dbReference type="AlphaFoldDB" id="A0A1E7JS28"/>
<evidence type="ECO:0000313" key="4">
    <source>
        <dbReference type="Proteomes" id="UP000176087"/>
    </source>
</evidence>
<name>A0A1E7JS28_9ACTN</name>
<accession>A0A1E7JS28</accession>
<dbReference type="Proteomes" id="UP000176087">
    <property type="component" value="Unassembled WGS sequence"/>
</dbReference>
<dbReference type="RefSeq" id="WP_070010176.1">
    <property type="nucleotide sequence ID" value="NZ_LJGS01000038.1"/>
</dbReference>
<feature type="binding site" evidence="2">
    <location>
        <position position="10"/>
    </location>
    <ligand>
        <name>Zn(2+)</name>
        <dbReference type="ChEBI" id="CHEBI:29105"/>
        <label>1</label>
    </ligand>
</feature>